<evidence type="ECO:0000313" key="4">
    <source>
        <dbReference type="Proteomes" id="UP001524569"/>
    </source>
</evidence>
<organism evidence="3 4">
    <name type="scientific">Methylomonas aurea</name>
    <dbReference type="NCBI Taxonomy" id="2952224"/>
    <lineage>
        <taxon>Bacteria</taxon>
        <taxon>Pseudomonadati</taxon>
        <taxon>Pseudomonadota</taxon>
        <taxon>Gammaproteobacteria</taxon>
        <taxon>Methylococcales</taxon>
        <taxon>Methylococcaceae</taxon>
        <taxon>Methylomonas</taxon>
    </lineage>
</organism>
<feature type="chain" id="PRO_5045759685" description="Alpha/beta hydrolase" evidence="2">
    <location>
        <begin position="28"/>
        <end position="439"/>
    </location>
</feature>
<dbReference type="InterPro" id="IPR029058">
    <property type="entry name" value="AB_hydrolase_fold"/>
</dbReference>
<sequence>MSILMRLFPCFRLIPAILLLPMLSACSTRPSLPGQEEQAEKLQEAMQSGAYRPAGNFELESVRDRWLHDGVELDVEMLAPKAAGVYPLVIYLPSIGEDAGAGRLWRQSWAKAGYAVFSVQPVEIAQALKALEAERKFDPPDAGGLGPAEDLDEENPPAREQVGESWFGEKRPRQSRSARSSELHYVGHQYFAPDRLKSRLGHLYWAYRQLKLRAEMRVPGFAAADFSKVVLAGYDLGGQTVSAAAAEAFAGDMPDRGDLQPVAAIVLSPSVDLAEGQVRGRFQNLSLPMLSITGSEDNDPYAISSAPVRTALWEYAPAGGKYLLLLQGGGHKVLAGSELGGRFAAAERRNDAPMAEGLPPAAGRRRGGMGGPQAGGESWFGGSRAEETRRDQGYKQVAAVIASTTAFLDMVVKNDVFAQAWLQEKANPWLGRSGSLKSR</sequence>
<comment type="caution">
    <text evidence="3">The sequence shown here is derived from an EMBL/GenBank/DDBJ whole genome shotgun (WGS) entry which is preliminary data.</text>
</comment>
<dbReference type="PROSITE" id="PS51257">
    <property type="entry name" value="PROKAR_LIPOPROTEIN"/>
    <property type="match status" value="1"/>
</dbReference>
<evidence type="ECO:0008006" key="5">
    <source>
        <dbReference type="Google" id="ProtNLM"/>
    </source>
</evidence>
<dbReference type="EMBL" id="JANIBM010000024">
    <property type="protein sequence ID" value="MCQ8182489.1"/>
    <property type="molecule type" value="Genomic_DNA"/>
</dbReference>
<dbReference type="SUPFAM" id="SSF53474">
    <property type="entry name" value="alpha/beta-Hydrolases"/>
    <property type="match status" value="1"/>
</dbReference>
<proteinExistence type="predicted"/>
<keyword evidence="2" id="KW-0732">Signal</keyword>
<dbReference type="Gene3D" id="3.40.50.1820">
    <property type="entry name" value="alpha/beta hydrolase"/>
    <property type="match status" value="1"/>
</dbReference>
<evidence type="ECO:0000256" key="2">
    <source>
        <dbReference type="SAM" id="SignalP"/>
    </source>
</evidence>
<gene>
    <name evidence="3" type="ORF">NP603_15310</name>
</gene>
<dbReference type="Proteomes" id="UP001524569">
    <property type="component" value="Unassembled WGS sequence"/>
</dbReference>
<reference evidence="3 4" key="1">
    <citation type="submission" date="2022-07" db="EMBL/GenBank/DDBJ databases">
        <title>Methylomonas rivi sp. nov., Methylomonas rosea sp. nov., Methylomonas aureus sp. nov. and Methylomonas subterranea sp. nov., four novel methanotrophs isolated from a freshwater creek and the deep terrestrial subsurface.</title>
        <authorList>
            <person name="Abin C."/>
            <person name="Sankaranarayanan K."/>
            <person name="Garner C."/>
            <person name="Sindelar R."/>
            <person name="Kotary K."/>
            <person name="Garner R."/>
            <person name="Barclay S."/>
            <person name="Lawson P."/>
            <person name="Krumholz L."/>
        </authorList>
    </citation>
    <scope>NUCLEOTIDE SEQUENCE [LARGE SCALE GENOMIC DNA]</scope>
    <source>
        <strain evidence="3 4">SURF-1</strain>
    </source>
</reference>
<accession>A0ABT1UJS6</accession>
<feature type="region of interest" description="Disordered" evidence="1">
    <location>
        <begin position="352"/>
        <end position="381"/>
    </location>
</feature>
<feature type="signal peptide" evidence="2">
    <location>
        <begin position="1"/>
        <end position="27"/>
    </location>
</feature>
<protein>
    <recommendedName>
        <fullName evidence="5">Alpha/beta hydrolase</fullName>
    </recommendedName>
</protein>
<feature type="region of interest" description="Disordered" evidence="1">
    <location>
        <begin position="137"/>
        <end position="180"/>
    </location>
</feature>
<dbReference type="RefSeq" id="WP_256611803.1">
    <property type="nucleotide sequence ID" value="NZ_JANIBM010000024.1"/>
</dbReference>
<evidence type="ECO:0000256" key="1">
    <source>
        <dbReference type="SAM" id="MobiDB-lite"/>
    </source>
</evidence>
<keyword evidence="4" id="KW-1185">Reference proteome</keyword>
<evidence type="ECO:0000313" key="3">
    <source>
        <dbReference type="EMBL" id="MCQ8182489.1"/>
    </source>
</evidence>
<name>A0ABT1UJS6_9GAMM</name>